<feature type="transmembrane region" description="Helical" evidence="1">
    <location>
        <begin position="291"/>
        <end position="313"/>
    </location>
</feature>
<evidence type="ECO:0000256" key="1">
    <source>
        <dbReference type="SAM" id="Phobius"/>
    </source>
</evidence>
<dbReference type="Proteomes" id="UP001178507">
    <property type="component" value="Unassembled WGS sequence"/>
</dbReference>
<dbReference type="EMBL" id="CAUJNA010001513">
    <property type="protein sequence ID" value="CAJ1387405.1"/>
    <property type="molecule type" value="Genomic_DNA"/>
</dbReference>
<feature type="transmembrane region" description="Helical" evidence="1">
    <location>
        <begin position="136"/>
        <end position="158"/>
    </location>
</feature>
<name>A0AA36IHG6_9DINO</name>
<reference evidence="2" key="1">
    <citation type="submission" date="2023-08" db="EMBL/GenBank/DDBJ databases">
        <authorList>
            <person name="Chen Y."/>
            <person name="Shah S."/>
            <person name="Dougan E. K."/>
            <person name="Thang M."/>
            <person name="Chan C."/>
        </authorList>
    </citation>
    <scope>NUCLEOTIDE SEQUENCE</scope>
</reference>
<gene>
    <name evidence="2" type="ORF">EVOR1521_LOCUS13492</name>
</gene>
<evidence type="ECO:0000313" key="3">
    <source>
        <dbReference type="Proteomes" id="UP001178507"/>
    </source>
</evidence>
<accession>A0AA36IHG6</accession>
<protein>
    <submittedName>
        <fullName evidence="2">Uncharacterized protein</fullName>
    </submittedName>
</protein>
<comment type="caution">
    <text evidence="2">The sequence shown here is derived from an EMBL/GenBank/DDBJ whole genome shotgun (WGS) entry which is preliminary data.</text>
</comment>
<keyword evidence="1" id="KW-0472">Membrane</keyword>
<feature type="transmembrane region" description="Helical" evidence="1">
    <location>
        <begin position="234"/>
        <end position="254"/>
    </location>
</feature>
<dbReference type="AlphaFoldDB" id="A0AA36IHG6"/>
<organism evidence="2 3">
    <name type="scientific">Effrenium voratum</name>
    <dbReference type="NCBI Taxonomy" id="2562239"/>
    <lineage>
        <taxon>Eukaryota</taxon>
        <taxon>Sar</taxon>
        <taxon>Alveolata</taxon>
        <taxon>Dinophyceae</taxon>
        <taxon>Suessiales</taxon>
        <taxon>Symbiodiniaceae</taxon>
        <taxon>Effrenium</taxon>
    </lineage>
</organism>
<keyword evidence="1" id="KW-0812">Transmembrane</keyword>
<feature type="transmembrane region" description="Helical" evidence="1">
    <location>
        <begin position="325"/>
        <end position="347"/>
    </location>
</feature>
<keyword evidence="3" id="KW-1185">Reference proteome</keyword>
<feature type="transmembrane region" description="Helical" evidence="1">
    <location>
        <begin position="368"/>
        <end position="390"/>
    </location>
</feature>
<evidence type="ECO:0000313" key="2">
    <source>
        <dbReference type="EMBL" id="CAJ1387405.1"/>
    </source>
</evidence>
<keyword evidence="1" id="KW-1133">Transmembrane helix</keyword>
<proteinExistence type="predicted"/>
<sequence length="778" mass="86703">MSASKLEKSINNLEKRLKEEFHQELKREITKSTAQMSARLTLLERRLNLNQVEITEDDWERDEATVSVNRLVVCQDINAAKHVPVLPAPAKGEAWEDEVSEGQSESDNVDEPVAFLETAWNLVLVLGRTSASWSDILVSCILLVASAAMQVVFSVILLQEDFLGEPFASQIDIATSWRRNVAHDYKHMDLAHVSLASRVCNGDGKLILSNVQAALLSQINSFLGMGRSQFDPPWLQPGILLCILCILLWALYLCNELRAVCFSLEAVSYLPRGRRTIVDGGRFLQMSYVRYMAYCLMRLARLGIAVVLLYAGVLWLAGTTSITDLILNAVALSAILEVDEMVFAALMPKKVQISIQDLEAIKVKYSKFRSSVESMFLLLIIIAILAWAYIFQVAPLGRDMLEVKKQKTRALNISVLQFPDAASHPANLYCGGHQDFVVQVNNNLQMTYGLKTEPLGVNGQGTTTEFVVSNWTWSPEGAVSNYIQFEIDGASLDTSIANEWEEVASVDNHCLDWDGVYLRNEADDYQELQDILRTRWFSTSLSLGMSPDSNCSEMSAYCEDSGKRLLKNMCARTCGCDSPYSDAWFRVPRHGCPNGCTSKLREDMQKRPCQDLDMTSPGFAHAWTSFWKTYLVVLAFLYRTEAPQWVQERVQNMTSEGCRGLRGNSQDPIVLQYDYCAGSADFRGLAWLCPESCGCEVIDPAPEWCPRTCQGCADAEDWPVQNIPGIGLIADCLDARGYGLCQAMPVEALAYCAKTCGLCHLLNNTNSTNSTRRLAGKP</sequence>